<evidence type="ECO:0000313" key="3">
    <source>
        <dbReference type="EMBL" id="CDI40977.1"/>
    </source>
</evidence>
<feature type="domain" description="Transcriptional regulator DauR-like HTH" evidence="2">
    <location>
        <begin position="145"/>
        <end position="206"/>
    </location>
</feature>
<feature type="domain" description="YheO-like" evidence="1">
    <location>
        <begin position="10"/>
        <end position="118"/>
    </location>
</feature>
<dbReference type="KEGG" id="tep:TepRe1_2231"/>
<dbReference type="AlphaFoldDB" id="F4LS14"/>
<dbReference type="Proteomes" id="UP000010802">
    <property type="component" value="Chromosome"/>
</dbReference>
<dbReference type="InterPro" id="IPR039446">
    <property type="entry name" value="DauR-like"/>
</dbReference>
<protein>
    <submittedName>
        <fullName evidence="3">YheO-like domain-containing protein</fullName>
    </submittedName>
</protein>
<keyword evidence="4" id="KW-1185">Reference proteome</keyword>
<evidence type="ECO:0000313" key="4">
    <source>
        <dbReference type="Proteomes" id="UP000010802"/>
    </source>
</evidence>
<dbReference type="PANTHER" id="PTHR35568:SF1">
    <property type="entry name" value="TRANSCRIPTIONAL REGULATOR DAUR"/>
    <property type="match status" value="1"/>
</dbReference>
<evidence type="ECO:0000259" key="2">
    <source>
        <dbReference type="Pfam" id="PF13309"/>
    </source>
</evidence>
<name>F4LS14_TEPAE</name>
<reference evidence="4" key="1">
    <citation type="journal article" date="2013" name="Genome Announc.">
        <title>First genome sequence of a syntrophic acetate-oxidizing bacterium, Tepidanaerobacter acetatoxydans strain Re1.</title>
        <authorList>
            <person name="Manzoor S."/>
            <person name="Bongcam-Rudloff E."/>
            <person name="Schnurer A."/>
            <person name="Muller B."/>
        </authorList>
    </citation>
    <scope>NUCLEOTIDE SEQUENCE [LARGE SCALE GENOMIC DNA]</scope>
    <source>
        <strain evidence="4">Re1</strain>
    </source>
</reference>
<dbReference type="HOGENOM" id="CLU_080179_0_1_9"/>
<dbReference type="Pfam" id="PF08348">
    <property type="entry name" value="PAS_6"/>
    <property type="match status" value="1"/>
</dbReference>
<dbReference type="KEGG" id="tae:TepiRe1_2399"/>
<dbReference type="InterPro" id="IPR039445">
    <property type="entry name" value="DauR-like_HTH"/>
</dbReference>
<gene>
    <name evidence="3" type="ordered locus">TEPIRE1_2399</name>
</gene>
<proteinExistence type="predicted"/>
<dbReference type="InterPro" id="IPR013559">
    <property type="entry name" value="YheO"/>
</dbReference>
<dbReference type="PANTHER" id="PTHR35568">
    <property type="entry name" value="TRANSCRIPTIONAL REGULATOR DAUR"/>
    <property type="match status" value="1"/>
</dbReference>
<organism evidence="3 4">
    <name type="scientific">Tepidanaerobacter acetatoxydans (strain DSM 21804 / JCM 16047 / Re1)</name>
    <dbReference type="NCBI Taxonomy" id="1209989"/>
    <lineage>
        <taxon>Bacteria</taxon>
        <taxon>Bacillati</taxon>
        <taxon>Bacillota</taxon>
        <taxon>Clostridia</taxon>
        <taxon>Thermosediminibacterales</taxon>
        <taxon>Tepidanaerobacteraceae</taxon>
        <taxon>Tepidanaerobacter</taxon>
    </lineage>
</organism>
<dbReference type="eggNOG" id="COG2964">
    <property type="taxonomic scope" value="Bacteria"/>
</dbReference>
<dbReference type="OrthoDB" id="9796595at2"/>
<dbReference type="EMBL" id="HF563609">
    <property type="protein sequence ID" value="CDI40977.1"/>
    <property type="molecule type" value="Genomic_DNA"/>
</dbReference>
<dbReference type="Pfam" id="PF13309">
    <property type="entry name" value="HTH_22"/>
    <property type="match status" value="1"/>
</dbReference>
<sequence length="222" mass="25516">MDKEHEKELLDFLDKLGKVISEMFGPNCEVCISDLDYPDKAVISIHNGHVTGRDIGSPLNEESKYRIEQAKEGTYINYKKVLKKNSKLLKSSTIVKKIGSKTLSFCINYDCTKLEKLHYYLDQFLSMEEEEDDLEIFELVTPLPINDIIQESLKLIKKPVQEYTKEDRIAVISDLLSKGVLQIQKSVPKIAKALGVSRYTVYNYINELRETSKSKEEKEESV</sequence>
<accession>F4LS14</accession>
<dbReference type="RefSeq" id="WP_013779272.1">
    <property type="nucleotide sequence ID" value="NC_015519.1"/>
</dbReference>
<evidence type="ECO:0000259" key="1">
    <source>
        <dbReference type="Pfam" id="PF08348"/>
    </source>
</evidence>